<dbReference type="InterPro" id="IPR016047">
    <property type="entry name" value="M23ase_b-sheet_dom"/>
</dbReference>
<evidence type="ECO:0000256" key="2">
    <source>
        <dbReference type="SAM" id="MobiDB-lite"/>
    </source>
</evidence>
<keyword evidence="3" id="KW-1133">Transmembrane helix</keyword>
<feature type="transmembrane region" description="Helical" evidence="3">
    <location>
        <begin position="27"/>
        <end position="49"/>
    </location>
</feature>
<name>A0ABS2GHG9_9FIRM</name>
<feature type="compositionally biased region" description="Polar residues" evidence="2">
    <location>
        <begin position="112"/>
        <end position="121"/>
    </location>
</feature>
<evidence type="ECO:0000313" key="6">
    <source>
        <dbReference type="Proteomes" id="UP000707138"/>
    </source>
</evidence>
<protein>
    <submittedName>
        <fullName evidence="5">Peptidoglycan DD-metalloendopeptidase family protein</fullName>
    </submittedName>
</protein>
<dbReference type="Gene3D" id="2.70.70.10">
    <property type="entry name" value="Glucose Permease (Domain IIA)"/>
    <property type="match status" value="1"/>
</dbReference>
<comment type="caution">
    <text evidence="5">The sequence shown here is derived from an EMBL/GenBank/DDBJ whole genome shotgun (WGS) entry which is preliminary data.</text>
</comment>
<dbReference type="SUPFAM" id="SSF51261">
    <property type="entry name" value="Duplicated hybrid motif"/>
    <property type="match status" value="1"/>
</dbReference>
<feature type="domain" description="M23ase beta-sheet core" evidence="4">
    <location>
        <begin position="232"/>
        <end position="327"/>
    </location>
</feature>
<gene>
    <name evidence="5" type="ORF">H6A01_05115</name>
</gene>
<dbReference type="CDD" id="cd12797">
    <property type="entry name" value="M23_peptidase"/>
    <property type="match status" value="1"/>
</dbReference>
<evidence type="ECO:0000259" key="4">
    <source>
        <dbReference type="Pfam" id="PF01551"/>
    </source>
</evidence>
<reference evidence="5 6" key="1">
    <citation type="journal article" date="2021" name="Sci. Rep.">
        <title>The distribution of antibiotic resistance genes in chicken gut microbiota commensals.</title>
        <authorList>
            <person name="Juricova H."/>
            <person name="Matiasovicova J."/>
            <person name="Kubasova T."/>
            <person name="Cejkova D."/>
            <person name="Rychlik I."/>
        </authorList>
    </citation>
    <scope>NUCLEOTIDE SEQUENCE [LARGE SCALE GENOMIC DNA]</scope>
    <source>
        <strain evidence="5 6">An537</strain>
    </source>
</reference>
<feature type="region of interest" description="Disordered" evidence="2">
    <location>
        <begin position="99"/>
        <end position="142"/>
    </location>
</feature>
<dbReference type="RefSeq" id="WP_205087779.1">
    <property type="nucleotide sequence ID" value="NZ_JACJLA010000007.1"/>
</dbReference>
<dbReference type="PANTHER" id="PTHR21666:SF270">
    <property type="entry name" value="MUREIN HYDROLASE ACTIVATOR ENVC"/>
    <property type="match status" value="1"/>
</dbReference>
<dbReference type="EMBL" id="JACJLA010000007">
    <property type="protein sequence ID" value="MBM6912703.1"/>
    <property type="molecule type" value="Genomic_DNA"/>
</dbReference>
<proteinExistence type="predicted"/>
<accession>A0ABS2GHG9</accession>
<organism evidence="5 6">
    <name type="scientific">Veillonella magna</name>
    <dbReference type="NCBI Taxonomy" id="464322"/>
    <lineage>
        <taxon>Bacteria</taxon>
        <taxon>Bacillati</taxon>
        <taxon>Bacillota</taxon>
        <taxon>Negativicutes</taxon>
        <taxon>Veillonellales</taxon>
        <taxon>Veillonellaceae</taxon>
        <taxon>Veillonella</taxon>
    </lineage>
</organism>
<sequence length="334" mass="35545">MKLDGLWRRYFVPDGDGYSLRLTKKQLYIVAGVLLAVVVICLGLGIWGITRQAELVQLRQRTELQKEQLKLLQQKTDILDKKMQTLDQLDQEIRQMVKGSESGAVPQGGGESQTPTAANSDDSADPHGADNANGGEVKTADQMPAKANVVALSAKLSSIDHRAQQRMASLFMLRSILRDGAGQTIRDLQQIAFAPGNATAANATMPSIWPAKGVITSTFGGREDPVYGGGAFHEGLDIASDYGTPIVATAAGTVTFAGYTNGGYGNLVEIDHGNGFVTRYGHTSVVLVHAGMKVNQGQQIALMGSTGKSTGSHVHYEVVVNGSAVDPLLFLPIQ</sequence>
<dbReference type="Pfam" id="PF01551">
    <property type="entry name" value="Peptidase_M23"/>
    <property type="match status" value="1"/>
</dbReference>
<keyword evidence="6" id="KW-1185">Reference proteome</keyword>
<dbReference type="Proteomes" id="UP000707138">
    <property type="component" value="Unassembled WGS sequence"/>
</dbReference>
<evidence type="ECO:0000256" key="3">
    <source>
        <dbReference type="SAM" id="Phobius"/>
    </source>
</evidence>
<dbReference type="PANTHER" id="PTHR21666">
    <property type="entry name" value="PEPTIDASE-RELATED"/>
    <property type="match status" value="1"/>
</dbReference>
<keyword evidence="1" id="KW-0175">Coiled coil</keyword>
<dbReference type="InterPro" id="IPR050570">
    <property type="entry name" value="Cell_wall_metabolism_enzyme"/>
</dbReference>
<feature type="coiled-coil region" evidence="1">
    <location>
        <begin position="55"/>
        <end position="92"/>
    </location>
</feature>
<keyword evidence="3" id="KW-0472">Membrane</keyword>
<keyword evidence="3" id="KW-0812">Transmembrane</keyword>
<evidence type="ECO:0000256" key="1">
    <source>
        <dbReference type="SAM" id="Coils"/>
    </source>
</evidence>
<dbReference type="InterPro" id="IPR011055">
    <property type="entry name" value="Dup_hybrid_motif"/>
</dbReference>
<evidence type="ECO:0000313" key="5">
    <source>
        <dbReference type="EMBL" id="MBM6912703.1"/>
    </source>
</evidence>